<evidence type="ECO:0000313" key="3">
    <source>
        <dbReference type="Proteomes" id="UP000266841"/>
    </source>
</evidence>
<dbReference type="Proteomes" id="UP000266841">
    <property type="component" value="Unassembled WGS sequence"/>
</dbReference>
<feature type="region of interest" description="Disordered" evidence="1">
    <location>
        <begin position="112"/>
        <end position="140"/>
    </location>
</feature>
<feature type="region of interest" description="Disordered" evidence="1">
    <location>
        <begin position="66"/>
        <end position="91"/>
    </location>
</feature>
<comment type="caution">
    <text evidence="2">The sequence shown here is derived from an EMBL/GenBank/DDBJ whole genome shotgun (WGS) entry which is preliminary data.</text>
</comment>
<dbReference type="EMBL" id="AGNL01017698">
    <property type="protein sequence ID" value="EJK64056.1"/>
    <property type="molecule type" value="Genomic_DNA"/>
</dbReference>
<accession>K0SSR4</accession>
<gene>
    <name evidence="2" type="ORF">THAOC_15249</name>
</gene>
<evidence type="ECO:0000256" key="1">
    <source>
        <dbReference type="SAM" id="MobiDB-lite"/>
    </source>
</evidence>
<reference evidence="2 3" key="1">
    <citation type="journal article" date="2012" name="Genome Biol.">
        <title>Genome and low-iron response of an oceanic diatom adapted to chronic iron limitation.</title>
        <authorList>
            <person name="Lommer M."/>
            <person name="Specht M."/>
            <person name="Roy A.S."/>
            <person name="Kraemer L."/>
            <person name="Andreson R."/>
            <person name="Gutowska M.A."/>
            <person name="Wolf J."/>
            <person name="Bergner S.V."/>
            <person name="Schilhabel M.B."/>
            <person name="Klostermeier U.C."/>
            <person name="Beiko R.G."/>
            <person name="Rosenstiel P."/>
            <person name="Hippler M."/>
            <person name="Laroche J."/>
        </authorList>
    </citation>
    <scope>NUCLEOTIDE SEQUENCE [LARGE SCALE GENOMIC DNA]</scope>
    <source>
        <strain evidence="2 3">CCMP1005</strain>
    </source>
</reference>
<keyword evidence="3" id="KW-1185">Reference proteome</keyword>
<proteinExistence type="predicted"/>
<sequence>MRCRNQNSNAQVGWSLSSEHLLKKLAVEHDYDWNKVALQMKNELGGNFGDEDVCERRHALLSLGTNEMKTPAEDSESGAFQFPPTTTTKPLSAFLNEGARKSFTEILEAGDGLLDGRKETRRPLSLPTSNADSEDDDITL</sequence>
<organism evidence="2 3">
    <name type="scientific">Thalassiosira oceanica</name>
    <name type="common">Marine diatom</name>
    <dbReference type="NCBI Taxonomy" id="159749"/>
    <lineage>
        <taxon>Eukaryota</taxon>
        <taxon>Sar</taxon>
        <taxon>Stramenopiles</taxon>
        <taxon>Ochrophyta</taxon>
        <taxon>Bacillariophyta</taxon>
        <taxon>Coscinodiscophyceae</taxon>
        <taxon>Thalassiosirophycidae</taxon>
        <taxon>Thalassiosirales</taxon>
        <taxon>Thalassiosiraceae</taxon>
        <taxon>Thalassiosira</taxon>
    </lineage>
</organism>
<dbReference type="AlphaFoldDB" id="K0SSR4"/>
<name>K0SSR4_THAOC</name>
<protein>
    <submittedName>
        <fullName evidence="2">Uncharacterized protein</fullName>
    </submittedName>
</protein>
<evidence type="ECO:0000313" key="2">
    <source>
        <dbReference type="EMBL" id="EJK64056.1"/>
    </source>
</evidence>